<accession>A0ABY6Q8A3</accession>
<protein>
    <submittedName>
        <fullName evidence="1">TIGR02281 family clan AA aspartic protease</fullName>
        <ecNumber evidence="1">3.4.23.-</ecNumber>
    </submittedName>
</protein>
<dbReference type="EMBL" id="CP036501">
    <property type="protein sequence ID" value="UZP75529.1"/>
    <property type="molecule type" value="Genomic_DNA"/>
</dbReference>
<reference evidence="1 2" key="1">
    <citation type="submission" date="2019-02" db="EMBL/GenBank/DDBJ databases">
        <title>Halieaceae_genomes.</title>
        <authorList>
            <person name="Li S.-H."/>
        </authorList>
    </citation>
    <scope>NUCLEOTIDE SEQUENCE [LARGE SCALE GENOMIC DNA]</scope>
    <source>
        <strain evidence="1 2">JH123</strain>
    </source>
</reference>
<evidence type="ECO:0000313" key="1">
    <source>
        <dbReference type="EMBL" id="UZP75529.1"/>
    </source>
</evidence>
<dbReference type="CDD" id="cd05483">
    <property type="entry name" value="retropepsin_like_bacteria"/>
    <property type="match status" value="1"/>
</dbReference>
<gene>
    <name evidence="1" type="ORF">E0F26_01715</name>
</gene>
<sequence>MQTLAWLSFMVLGVLFFGDQLEAQYNPNRSVETRQNADTTEVRLRRNRLGHYVTAGTINDRPVTFLLDTGATGVAIGTAVANELGLKRGRRIATRTANGIAASYLTTLDTVSVGGISVRNVDATIAPGLRGEEILLGMSFLKNIEFAQRGDTLILRQYSTR</sequence>
<dbReference type="GO" id="GO:0006508">
    <property type="term" value="P:proteolysis"/>
    <property type="evidence" value="ECO:0007669"/>
    <property type="project" value="UniProtKB-KW"/>
</dbReference>
<dbReference type="InterPro" id="IPR021109">
    <property type="entry name" value="Peptidase_aspartic_dom_sf"/>
</dbReference>
<name>A0ABY6Q8A3_9GAMM</name>
<dbReference type="Pfam" id="PF13975">
    <property type="entry name" value="gag-asp_proteas"/>
    <property type="match status" value="1"/>
</dbReference>
<keyword evidence="1" id="KW-0378">Hydrolase</keyword>
<dbReference type="Gene3D" id="2.40.70.10">
    <property type="entry name" value="Acid Proteases"/>
    <property type="match status" value="1"/>
</dbReference>
<dbReference type="InterPro" id="IPR034122">
    <property type="entry name" value="Retropepsin-like_bacterial"/>
</dbReference>
<dbReference type="InterPro" id="IPR011969">
    <property type="entry name" value="Clan_AA_Asp_peptidase_C"/>
</dbReference>
<proteinExistence type="predicted"/>
<dbReference type="EC" id="3.4.23.-" evidence="1"/>
<evidence type="ECO:0000313" key="2">
    <source>
        <dbReference type="Proteomes" id="UP001317963"/>
    </source>
</evidence>
<keyword evidence="1" id="KW-0645">Protease</keyword>
<keyword evidence="2" id="KW-1185">Reference proteome</keyword>
<dbReference type="GO" id="GO:0008233">
    <property type="term" value="F:peptidase activity"/>
    <property type="evidence" value="ECO:0007669"/>
    <property type="project" value="UniProtKB-KW"/>
</dbReference>
<organism evidence="1 2">
    <name type="scientific">Candidatus Paraluminiphilus aquimaris</name>
    <dbReference type="NCBI Taxonomy" id="2518994"/>
    <lineage>
        <taxon>Bacteria</taxon>
        <taxon>Pseudomonadati</taxon>
        <taxon>Pseudomonadota</taxon>
        <taxon>Gammaproteobacteria</taxon>
        <taxon>Cellvibrionales</taxon>
        <taxon>Halieaceae</taxon>
        <taxon>Candidatus Paraluminiphilus</taxon>
    </lineage>
</organism>
<dbReference type="NCBIfam" id="TIGR02281">
    <property type="entry name" value="clan_AA_DTGA"/>
    <property type="match status" value="1"/>
</dbReference>
<dbReference type="Proteomes" id="UP001317963">
    <property type="component" value="Chromosome"/>
</dbReference>
<dbReference type="SUPFAM" id="SSF50630">
    <property type="entry name" value="Acid proteases"/>
    <property type="match status" value="1"/>
</dbReference>